<reference evidence="1" key="1">
    <citation type="submission" date="2021-01" db="EMBL/GenBank/DDBJ databases">
        <authorList>
            <person name="Corre E."/>
            <person name="Pelletier E."/>
            <person name="Niang G."/>
            <person name="Scheremetjew M."/>
            <person name="Finn R."/>
            <person name="Kale V."/>
            <person name="Holt S."/>
            <person name="Cochrane G."/>
            <person name="Meng A."/>
            <person name="Brown T."/>
            <person name="Cohen L."/>
        </authorList>
    </citation>
    <scope>NUCLEOTIDE SEQUENCE</scope>
    <source>
        <strain evidence="1">Ras09</strain>
    </source>
</reference>
<sequence length="300" mass="33277">MNNLIFELLHIEERPMLTLGLVQILPPKVDHAGGDKTRRDQLLPLHLIVEYLFRRCLVQVELALSILVEQVLAYKLVNIAYRFLRPEGALDDVAIREFDPDVGSGVAGLLHDSLQLLEPLVLELVLLLLLSNELHGGEVVLRRLQLFLVHLHVGHFLRLLLVNPEKEVLEPLLVGHGVEDLDVFVGDLALQLRLPVPPDLVDHIDDLGRVVLVLLLLAGPHRLGKVVARVVGLRGLGRVELGRNHDSSQLGDVGVELVERALDQLLVVELEADRGLVADVEAHLDEELDGEGVSHDLLLH</sequence>
<dbReference type="AlphaFoldDB" id="A0A7S3CQ51"/>
<protein>
    <submittedName>
        <fullName evidence="1">Uncharacterized protein</fullName>
    </submittedName>
</protein>
<organism evidence="1">
    <name type="scientific">Strombidium rassoulzadegani</name>
    <dbReference type="NCBI Taxonomy" id="1082188"/>
    <lineage>
        <taxon>Eukaryota</taxon>
        <taxon>Sar</taxon>
        <taxon>Alveolata</taxon>
        <taxon>Ciliophora</taxon>
        <taxon>Intramacronucleata</taxon>
        <taxon>Spirotrichea</taxon>
        <taxon>Oligotrichia</taxon>
        <taxon>Strombidiidae</taxon>
        <taxon>Strombidium</taxon>
    </lineage>
</organism>
<dbReference type="EMBL" id="HBIA01012194">
    <property type="protein sequence ID" value="CAE0234379.1"/>
    <property type="molecule type" value="Transcribed_RNA"/>
</dbReference>
<name>A0A7S3CQ51_9SPIT</name>
<evidence type="ECO:0000313" key="1">
    <source>
        <dbReference type="EMBL" id="CAE0234379.1"/>
    </source>
</evidence>
<gene>
    <name evidence="1" type="ORF">SRAS04492_LOCUS6183</name>
</gene>
<accession>A0A7S3CQ51</accession>
<proteinExistence type="predicted"/>